<feature type="domain" description="Helicase ATP-binding" evidence="6">
    <location>
        <begin position="89"/>
        <end position="293"/>
    </location>
</feature>
<dbReference type="Proteomes" id="UP001497392">
    <property type="component" value="Unassembled WGS sequence"/>
</dbReference>
<evidence type="ECO:0000256" key="2">
    <source>
        <dbReference type="ARBA" id="ARBA00022801"/>
    </source>
</evidence>
<dbReference type="InterPro" id="IPR027417">
    <property type="entry name" value="P-loop_NTPase"/>
</dbReference>
<evidence type="ECO:0000313" key="9">
    <source>
        <dbReference type="EMBL" id="CAL5219427.1"/>
    </source>
</evidence>
<dbReference type="InterPro" id="IPR014001">
    <property type="entry name" value="Helicase_ATP-bd"/>
</dbReference>
<gene>
    <name evidence="9" type="primary">g1256</name>
    <name evidence="9" type="ORF">VP750_LOCUS1086</name>
</gene>
<feature type="domain" description="DEAD-box RNA helicase Q" evidence="8">
    <location>
        <begin position="58"/>
        <end position="86"/>
    </location>
</feature>
<evidence type="ECO:0000313" key="10">
    <source>
        <dbReference type="Proteomes" id="UP001497392"/>
    </source>
</evidence>
<dbReference type="PROSITE" id="PS51192">
    <property type="entry name" value="HELICASE_ATP_BIND_1"/>
    <property type="match status" value="1"/>
</dbReference>
<dbReference type="InterPro" id="IPR001650">
    <property type="entry name" value="Helicase_C-like"/>
</dbReference>
<dbReference type="PROSITE" id="PS51194">
    <property type="entry name" value="HELICASE_CTER"/>
    <property type="match status" value="1"/>
</dbReference>
<evidence type="ECO:0000259" key="6">
    <source>
        <dbReference type="PROSITE" id="PS51192"/>
    </source>
</evidence>
<reference evidence="9 10" key="1">
    <citation type="submission" date="2024-06" db="EMBL/GenBank/DDBJ databases">
        <authorList>
            <person name="Kraege A."/>
            <person name="Thomma B."/>
        </authorList>
    </citation>
    <scope>NUCLEOTIDE SEQUENCE [LARGE SCALE GENOMIC DNA]</scope>
</reference>
<accession>A0ABP1FN09</accession>
<dbReference type="EMBL" id="CAXHTA020000002">
    <property type="protein sequence ID" value="CAL5219427.1"/>
    <property type="molecule type" value="Genomic_DNA"/>
</dbReference>
<dbReference type="PROSITE" id="PS51195">
    <property type="entry name" value="Q_MOTIF"/>
    <property type="match status" value="1"/>
</dbReference>
<keyword evidence="10" id="KW-1185">Reference proteome</keyword>
<feature type="short sequence motif" description="Q motif" evidence="5">
    <location>
        <begin position="58"/>
        <end position="86"/>
    </location>
</feature>
<keyword evidence="2" id="KW-0378">Hydrolase</keyword>
<protein>
    <submittedName>
        <fullName evidence="9">G1256 protein</fullName>
    </submittedName>
</protein>
<dbReference type="Pfam" id="PF00271">
    <property type="entry name" value="Helicase_C"/>
    <property type="match status" value="1"/>
</dbReference>
<dbReference type="SMART" id="SM00487">
    <property type="entry name" value="DEXDc"/>
    <property type="match status" value="1"/>
</dbReference>
<evidence type="ECO:0000259" key="8">
    <source>
        <dbReference type="PROSITE" id="PS51195"/>
    </source>
</evidence>
<organism evidence="9 10">
    <name type="scientific">Coccomyxa viridis</name>
    <dbReference type="NCBI Taxonomy" id="1274662"/>
    <lineage>
        <taxon>Eukaryota</taxon>
        <taxon>Viridiplantae</taxon>
        <taxon>Chlorophyta</taxon>
        <taxon>core chlorophytes</taxon>
        <taxon>Trebouxiophyceae</taxon>
        <taxon>Trebouxiophyceae incertae sedis</taxon>
        <taxon>Coccomyxaceae</taxon>
        <taxon>Coccomyxa</taxon>
    </lineage>
</organism>
<dbReference type="SUPFAM" id="SSF52540">
    <property type="entry name" value="P-loop containing nucleoside triphosphate hydrolases"/>
    <property type="match status" value="1"/>
</dbReference>
<dbReference type="Pfam" id="PF00270">
    <property type="entry name" value="DEAD"/>
    <property type="match status" value="1"/>
</dbReference>
<dbReference type="Gene3D" id="3.40.50.300">
    <property type="entry name" value="P-loop containing nucleotide triphosphate hydrolases"/>
    <property type="match status" value="2"/>
</dbReference>
<feature type="domain" description="Helicase C-terminal" evidence="7">
    <location>
        <begin position="331"/>
        <end position="479"/>
    </location>
</feature>
<dbReference type="CDD" id="cd18787">
    <property type="entry name" value="SF2_C_DEAD"/>
    <property type="match status" value="1"/>
</dbReference>
<evidence type="ECO:0000256" key="5">
    <source>
        <dbReference type="PROSITE-ProRule" id="PRU00552"/>
    </source>
</evidence>
<keyword evidence="3" id="KW-0347">Helicase</keyword>
<dbReference type="PANTHER" id="PTHR47963:SF10">
    <property type="entry name" value="ATP-DEPENDENT RNA HELICASE DDX6_DHH1"/>
    <property type="match status" value="1"/>
</dbReference>
<evidence type="ECO:0000259" key="7">
    <source>
        <dbReference type="PROSITE" id="PS51194"/>
    </source>
</evidence>
<dbReference type="PANTHER" id="PTHR47963">
    <property type="entry name" value="DEAD-BOX ATP-DEPENDENT RNA HELICASE 47, MITOCHONDRIAL"/>
    <property type="match status" value="1"/>
</dbReference>
<comment type="caution">
    <text evidence="9">The sequence shown here is derived from an EMBL/GenBank/DDBJ whole genome shotgun (WGS) entry which is preliminary data.</text>
</comment>
<dbReference type="InterPro" id="IPR014014">
    <property type="entry name" value="RNA_helicase_DEAD_Q_motif"/>
</dbReference>
<dbReference type="InterPro" id="IPR050547">
    <property type="entry name" value="DEAD_box_RNA_helicases"/>
</dbReference>
<dbReference type="SMART" id="SM00490">
    <property type="entry name" value="HELICc"/>
    <property type="match status" value="1"/>
</dbReference>
<sequence>MPSLNILHTSSNDILLEQDTNRLTTALNIATAAEDYKLAAHIRDRLAELTGSDSEVTADWTKLGIPEWLAERAERIGYRFPTDVQKRASRVLNSKSDAIIQSATGSGKTLSFVMPLLGSALRYPPEANPAEFPGPQLMIVVPTKELGVQTVMLIYKLLGGSVNSGVPGDPTNMFGYTGPRGIKVKGVLDKEEVLRAKHNGHLFATHVVVGTPECLAELSVQPSAFPLSSCLRAIAVDEVDGYSQEQNESLDFILSEACSREGLDKPQLVLAGATLPKAAQLQGYVQKGYLRDAVTLRVGELGKVPAGLQHRYIVADQARKLLVMCRQLRLDLRQQGQDVAPARVIVFCADEDAAKRAAMPLRSGLWGEHTVSVLLPHGEEPIQALHAFRDNKASFLIATPQAARGLDMPAVSHVYNLDLPEDAVTYLHRAGRAGRIGSPVKGLVTTMVTPEQVDRLQEIAGELELSITEQSEPPLDIEIDLEGDMDTAKKGLDDLYNLL</sequence>
<evidence type="ECO:0000256" key="1">
    <source>
        <dbReference type="ARBA" id="ARBA00022741"/>
    </source>
</evidence>
<proteinExistence type="predicted"/>
<dbReference type="InterPro" id="IPR011545">
    <property type="entry name" value="DEAD/DEAH_box_helicase_dom"/>
</dbReference>
<evidence type="ECO:0000256" key="3">
    <source>
        <dbReference type="ARBA" id="ARBA00022806"/>
    </source>
</evidence>
<name>A0ABP1FN09_9CHLO</name>
<keyword evidence="1" id="KW-0547">Nucleotide-binding</keyword>
<evidence type="ECO:0000256" key="4">
    <source>
        <dbReference type="ARBA" id="ARBA00022840"/>
    </source>
</evidence>
<keyword evidence="4" id="KW-0067">ATP-binding</keyword>